<dbReference type="PANTHER" id="PTHR32282">
    <property type="entry name" value="BINDING PROTEIN TRANSPEPTIDASE, PUTATIVE-RELATED"/>
    <property type="match status" value="1"/>
</dbReference>
<dbReference type="GO" id="GO:0009252">
    <property type="term" value="P:peptidoglycan biosynthetic process"/>
    <property type="evidence" value="ECO:0007669"/>
    <property type="project" value="TreeGrafter"/>
</dbReference>
<evidence type="ECO:0000256" key="3">
    <source>
        <dbReference type="ARBA" id="ARBA00022676"/>
    </source>
</evidence>
<dbReference type="RefSeq" id="WP_271177877.1">
    <property type="nucleotide sequence ID" value="NZ_BAAAJO010000004.1"/>
</dbReference>
<protein>
    <submittedName>
        <fullName evidence="12">Carboxypeptidase</fullName>
    </submittedName>
</protein>
<comment type="catalytic activity">
    <reaction evidence="8">
        <text>[GlcNAc-(1-&gt;4)-Mur2Ac(oyl-L-Ala-gamma-D-Glu-L-Lys-D-Ala-D-Ala)](n)-di-trans,octa-cis-undecaprenyl diphosphate + beta-D-GlcNAc-(1-&gt;4)-Mur2Ac(oyl-L-Ala-gamma-D-Glu-L-Lys-D-Ala-D-Ala)-di-trans,octa-cis-undecaprenyl diphosphate = [GlcNAc-(1-&gt;4)-Mur2Ac(oyl-L-Ala-gamma-D-Glu-L-Lys-D-Ala-D-Ala)](n+1)-di-trans,octa-cis-undecaprenyl diphosphate + di-trans,octa-cis-undecaprenyl diphosphate + H(+)</text>
        <dbReference type="Rhea" id="RHEA:23708"/>
        <dbReference type="Rhea" id="RHEA-COMP:9602"/>
        <dbReference type="Rhea" id="RHEA-COMP:9603"/>
        <dbReference type="ChEBI" id="CHEBI:15378"/>
        <dbReference type="ChEBI" id="CHEBI:58405"/>
        <dbReference type="ChEBI" id="CHEBI:60033"/>
        <dbReference type="ChEBI" id="CHEBI:78435"/>
        <dbReference type="EC" id="2.4.99.28"/>
    </reaction>
</comment>
<keyword evidence="10" id="KW-1133">Transmembrane helix</keyword>
<evidence type="ECO:0000256" key="10">
    <source>
        <dbReference type="SAM" id="Phobius"/>
    </source>
</evidence>
<dbReference type="Pfam" id="PF00905">
    <property type="entry name" value="Transpeptidase"/>
    <property type="match status" value="1"/>
</dbReference>
<evidence type="ECO:0000256" key="6">
    <source>
        <dbReference type="ARBA" id="ARBA00023268"/>
    </source>
</evidence>
<reference evidence="12" key="1">
    <citation type="journal article" date="2014" name="Int. J. Syst. Evol. Microbiol.">
        <title>Complete genome sequence of Corynebacterium casei LMG S-19264T (=DSM 44701T), isolated from a smear-ripened cheese.</title>
        <authorList>
            <consortium name="US DOE Joint Genome Institute (JGI-PGF)"/>
            <person name="Walter F."/>
            <person name="Albersmeier A."/>
            <person name="Kalinowski J."/>
            <person name="Ruckert C."/>
        </authorList>
    </citation>
    <scope>NUCLEOTIDE SEQUENCE</scope>
    <source>
        <strain evidence="12">VKM Ac-1401</strain>
    </source>
</reference>
<keyword evidence="5" id="KW-0378">Hydrolase</keyword>
<evidence type="ECO:0000256" key="1">
    <source>
        <dbReference type="ARBA" id="ARBA00022645"/>
    </source>
</evidence>
<dbReference type="PROSITE" id="PS51178">
    <property type="entry name" value="PASTA"/>
    <property type="match status" value="1"/>
</dbReference>
<dbReference type="Proteomes" id="UP001142372">
    <property type="component" value="Unassembled WGS sequence"/>
</dbReference>
<dbReference type="Pfam" id="PF00912">
    <property type="entry name" value="Transgly"/>
    <property type="match status" value="1"/>
</dbReference>
<keyword evidence="1 12" id="KW-0121">Carboxypeptidase</keyword>
<keyword evidence="10" id="KW-0472">Membrane</keyword>
<evidence type="ECO:0000256" key="9">
    <source>
        <dbReference type="SAM" id="MobiDB-lite"/>
    </source>
</evidence>
<evidence type="ECO:0000313" key="13">
    <source>
        <dbReference type="Proteomes" id="UP001142372"/>
    </source>
</evidence>
<dbReference type="SUPFAM" id="SSF53955">
    <property type="entry name" value="Lysozyme-like"/>
    <property type="match status" value="1"/>
</dbReference>
<dbReference type="CDD" id="cd06577">
    <property type="entry name" value="PASTA_pknB"/>
    <property type="match status" value="2"/>
</dbReference>
<evidence type="ECO:0000256" key="2">
    <source>
        <dbReference type="ARBA" id="ARBA00022670"/>
    </source>
</evidence>
<dbReference type="Gene3D" id="1.10.3810.10">
    <property type="entry name" value="Biosynthetic peptidoglycan transglycosylase-like"/>
    <property type="match status" value="1"/>
</dbReference>
<dbReference type="AlphaFoldDB" id="A0A9W6M112"/>
<dbReference type="Pfam" id="PF03793">
    <property type="entry name" value="PASTA"/>
    <property type="match status" value="1"/>
</dbReference>
<dbReference type="InterPro" id="IPR036950">
    <property type="entry name" value="PBP_transglycosylase"/>
</dbReference>
<dbReference type="GO" id="GO:0008955">
    <property type="term" value="F:peptidoglycan glycosyltransferase activity"/>
    <property type="evidence" value="ECO:0007669"/>
    <property type="project" value="UniProtKB-EC"/>
</dbReference>
<dbReference type="SMART" id="SM00740">
    <property type="entry name" value="PASTA"/>
    <property type="match status" value="2"/>
</dbReference>
<evidence type="ECO:0000256" key="4">
    <source>
        <dbReference type="ARBA" id="ARBA00022679"/>
    </source>
</evidence>
<evidence type="ECO:0000259" key="11">
    <source>
        <dbReference type="PROSITE" id="PS51178"/>
    </source>
</evidence>
<organism evidence="12 13">
    <name type="scientific">Leifsonia poae</name>
    <dbReference type="NCBI Taxonomy" id="110933"/>
    <lineage>
        <taxon>Bacteria</taxon>
        <taxon>Bacillati</taxon>
        <taxon>Actinomycetota</taxon>
        <taxon>Actinomycetes</taxon>
        <taxon>Micrococcales</taxon>
        <taxon>Microbacteriaceae</taxon>
        <taxon>Leifsonia</taxon>
    </lineage>
</organism>
<sequence>MTSHPFSADPARRAEFWRRFEPLRSYELEPATSRIGLFAQFAIASLVAAVLVAAAVLPGLLGMTGVVSAAASGFEQLPATLSIAPFAQNSTLYAKQGGKDVPIASFYAQNRQNVSWTQVSQTMKDATIAAEDPRYYSDGPIDVLGTVRGALSTVVGNNVQGGSSITQQYVKNVEVQRCDALTDAKKLQACYQDAAGVTLQRKVQEMRYAVGIEKKYTKQEILLGYLNVVGFGGQIYGVASAAHYYFNTTADKLTLPQAATLVAMLNNPANLRIDEPKNTANGAANGYKATKDRRDYVLDRMYVNHKITKAQRDAAKATPVSPTIMPSTSGCATAARYNAAFFCDYVRDVVLNDPAFGKTSDDRWATLTRGGLKIYTTLNLDLQATAQQSLSSYIPATEEGIDLGASNVSMETGTGRIVTMVENRAFNNTDQPSPGTTAVNYNTDQAYGGSQGFQTGSTFKAFDLAAWLESGHSLYDSIDATQHDFPTSDFTNTCADINGPDWPVTNDEGSASYLSVLSATAESVNTAFAKMGTQVDLCSILNAAKSLGVHPASSANPLTSVPSMILGVNYLSPLTMATAYAGIANGGVVCTPVAIDKIINPDGTSRKVTPSSCTQGLRPDIAAGVTYALQGVMSNGTATSANPDDGVPIMGKTGTTDDSLQNWLVTSTSKVATATWVGNVSGQTPLRSLYFNGVGGGDVKFEIARPILQAINGIYGGSDFTPPSDAMLYGSQITVPDVTGKTTDEATKTLQGLGLTVSVDPTPVDGTQPAGTIAATSPTSDTTVAAGTQITLQTSNGLLAAVPSGLIGSAVTDAQAALTAAGFTNVVVQGPGGATPTPGASVADVSPGEGSQARKDAQIVLTTG</sequence>
<dbReference type="GO" id="GO:0030288">
    <property type="term" value="C:outer membrane-bounded periplasmic space"/>
    <property type="evidence" value="ECO:0007669"/>
    <property type="project" value="TreeGrafter"/>
</dbReference>
<keyword evidence="3" id="KW-0328">Glycosyltransferase</keyword>
<dbReference type="InterPro" id="IPR005543">
    <property type="entry name" value="PASTA_dom"/>
</dbReference>
<feature type="region of interest" description="Disordered" evidence="9">
    <location>
        <begin position="834"/>
        <end position="864"/>
    </location>
</feature>
<dbReference type="InterPro" id="IPR050396">
    <property type="entry name" value="Glycosyltr_51/Transpeptidase"/>
</dbReference>
<dbReference type="Gene3D" id="3.30.10.20">
    <property type="match status" value="2"/>
</dbReference>
<dbReference type="PANTHER" id="PTHR32282:SF33">
    <property type="entry name" value="PEPTIDOGLYCAN GLYCOSYLTRANSFERASE"/>
    <property type="match status" value="1"/>
</dbReference>
<dbReference type="GO" id="GO:0009002">
    <property type="term" value="F:serine-type D-Ala-D-Ala carboxypeptidase activity"/>
    <property type="evidence" value="ECO:0007669"/>
    <property type="project" value="UniProtKB-EC"/>
</dbReference>
<evidence type="ECO:0000313" key="12">
    <source>
        <dbReference type="EMBL" id="GLJ77234.1"/>
    </source>
</evidence>
<dbReference type="GO" id="GO:0006508">
    <property type="term" value="P:proteolysis"/>
    <property type="evidence" value="ECO:0007669"/>
    <property type="project" value="UniProtKB-KW"/>
</dbReference>
<feature type="transmembrane region" description="Helical" evidence="10">
    <location>
        <begin position="222"/>
        <end position="246"/>
    </location>
</feature>
<evidence type="ECO:0000256" key="5">
    <source>
        <dbReference type="ARBA" id="ARBA00022801"/>
    </source>
</evidence>
<dbReference type="SUPFAM" id="SSF56601">
    <property type="entry name" value="beta-lactamase/transpeptidase-like"/>
    <property type="match status" value="1"/>
</dbReference>
<feature type="transmembrane region" description="Helical" evidence="10">
    <location>
        <begin position="35"/>
        <end position="57"/>
    </location>
</feature>
<feature type="domain" description="PASTA" evidence="11">
    <location>
        <begin position="730"/>
        <end position="796"/>
    </location>
</feature>
<dbReference type="InterPro" id="IPR023346">
    <property type="entry name" value="Lysozyme-like_dom_sf"/>
</dbReference>
<dbReference type="SUPFAM" id="SSF54184">
    <property type="entry name" value="Penicillin-binding protein 2x (pbp-2x), c-terminal domain"/>
    <property type="match status" value="1"/>
</dbReference>
<keyword evidence="13" id="KW-1185">Reference proteome</keyword>
<dbReference type="Gene3D" id="3.40.710.10">
    <property type="entry name" value="DD-peptidase/beta-lactamase superfamily"/>
    <property type="match status" value="1"/>
</dbReference>
<dbReference type="InterPro" id="IPR012338">
    <property type="entry name" value="Beta-lactam/transpept-like"/>
</dbReference>
<name>A0A9W6M112_9MICO</name>
<keyword evidence="10" id="KW-0812">Transmembrane</keyword>
<evidence type="ECO:0000256" key="8">
    <source>
        <dbReference type="ARBA" id="ARBA00049902"/>
    </source>
</evidence>
<comment type="caution">
    <text evidence="12">The sequence shown here is derived from an EMBL/GenBank/DDBJ whole genome shotgun (WGS) entry which is preliminary data.</text>
</comment>
<dbReference type="EMBL" id="BSEN01000013">
    <property type="protein sequence ID" value="GLJ77234.1"/>
    <property type="molecule type" value="Genomic_DNA"/>
</dbReference>
<keyword evidence="6" id="KW-0511">Multifunctional enzyme</keyword>
<accession>A0A9W6M112</accession>
<comment type="catalytic activity">
    <reaction evidence="7">
        <text>Preferential cleavage: (Ac)2-L-Lys-D-Ala-|-D-Ala. Also transpeptidation of peptidyl-alanyl moieties that are N-acyl substituents of D-alanine.</text>
        <dbReference type="EC" id="3.4.16.4"/>
    </reaction>
</comment>
<reference evidence="12" key="2">
    <citation type="submission" date="2023-01" db="EMBL/GenBank/DDBJ databases">
        <authorList>
            <person name="Sun Q."/>
            <person name="Evtushenko L."/>
        </authorList>
    </citation>
    <scope>NUCLEOTIDE SEQUENCE</scope>
    <source>
        <strain evidence="12">VKM Ac-1401</strain>
    </source>
</reference>
<dbReference type="InterPro" id="IPR001460">
    <property type="entry name" value="PCN-bd_Tpept"/>
</dbReference>
<dbReference type="InterPro" id="IPR001264">
    <property type="entry name" value="Glyco_trans_51"/>
</dbReference>
<gene>
    <name evidence="12" type="ORF">GCM10017584_28080</name>
</gene>
<keyword evidence="2" id="KW-0645">Protease</keyword>
<keyword evidence="4" id="KW-0808">Transferase</keyword>
<proteinExistence type="predicted"/>
<evidence type="ECO:0000256" key="7">
    <source>
        <dbReference type="ARBA" id="ARBA00034000"/>
    </source>
</evidence>
<dbReference type="GO" id="GO:0008658">
    <property type="term" value="F:penicillin binding"/>
    <property type="evidence" value="ECO:0007669"/>
    <property type="project" value="InterPro"/>
</dbReference>